<dbReference type="GeneID" id="25316885"/>
<dbReference type="Proteomes" id="UP000053958">
    <property type="component" value="Unassembled WGS sequence"/>
</dbReference>
<dbReference type="AlphaFoldDB" id="A0A0F4YU82"/>
<feature type="region of interest" description="Disordered" evidence="1">
    <location>
        <begin position="352"/>
        <end position="394"/>
    </location>
</feature>
<feature type="domain" description="DUF7728" evidence="4">
    <location>
        <begin position="110"/>
        <end position="209"/>
    </location>
</feature>
<feature type="transmembrane region" description="Helical" evidence="2">
    <location>
        <begin position="309"/>
        <end position="339"/>
    </location>
</feature>
<evidence type="ECO:0000259" key="4">
    <source>
        <dbReference type="Pfam" id="PF24854"/>
    </source>
</evidence>
<reference evidence="5 6" key="1">
    <citation type="submission" date="2015-04" db="EMBL/GenBank/DDBJ databases">
        <authorList>
            <person name="Heijne W.H."/>
            <person name="Fedorova N.D."/>
            <person name="Nierman W.C."/>
            <person name="Vollebregt A.W."/>
            <person name="Zhao Z."/>
            <person name="Wu L."/>
            <person name="Kumar M."/>
            <person name="Stam H."/>
            <person name="van den Berg M.A."/>
            <person name="Pel H.J."/>
        </authorList>
    </citation>
    <scope>NUCLEOTIDE SEQUENCE [LARGE SCALE GENOMIC DNA]</scope>
    <source>
        <strain evidence="5 6">CBS 393.64</strain>
    </source>
</reference>
<keyword evidence="6" id="KW-1185">Reference proteome</keyword>
<protein>
    <recommendedName>
        <fullName evidence="4">DUF7728 domain-containing protein</fullName>
    </recommendedName>
</protein>
<dbReference type="OrthoDB" id="5409353at2759"/>
<feature type="chain" id="PRO_5002481886" description="DUF7728 domain-containing protein" evidence="3">
    <location>
        <begin position="19"/>
        <end position="394"/>
    </location>
</feature>
<name>A0A0F4YU82_RASE3</name>
<evidence type="ECO:0000313" key="6">
    <source>
        <dbReference type="Proteomes" id="UP000053958"/>
    </source>
</evidence>
<comment type="caution">
    <text evidence="5">The sequence shown here is derived from an EMBL/GenBank/DDBJ whole genome shotgun (WGS) entry which is preliminary data.</text>
</comment>
<evidence type="ECO:0000256" key="3">
    <source>
        <dbReference type="SAM" id="SignalP"/>
    </source>
</evidence>
<proteinExistence type="predicted"/>
<accession>A0A0F4YU82</accession>
<dbReference type="PANTHER" id="PTHR40622">
    <property type="match status" value="1"/>
</dbReference>
<organism evidence="5 6">
    <name type="scientific">Rasamsonia emersonii (strain ATCC 16479 / CBS 393.64 / IMI 116815)</name>
    <dbReference type="NCBI Taxonomy" id="1408163"/>
    <lineage>
        <taxon>Eukaryota</taxon>
        <taxon>Fungi</taxon>
        <taxon>Dikarya</taxon>
        <taxon>Ascomycota</taxon>
        <taxon>Pezizomycotina</taxon>
        <taxon>Eurotiomycetes</taxon>
        <taxon>Eurotiomycetidae</taxon>
        <taxon>Eurotiales</taxon>
        <taxon>Trichocomaceae</taxon>
        <taxon>Rasamsonia</taxon>
    </lineage>
</organism>
<sequence length="394" mass="43287">MILRSVLAASALSLGASAFLVVPEIQPHAVDNAPAPQDLHRFEAHDARTQQVALACDECPFPEVHPDGQISWTDGVKSSLVSWLDMPPAVHWLEELIANEIDKQLLNISAKDNALFVNDDQVFPLPPPPLNVNAVQRRESDGQETAPISLGFALEAMPLMPPQDDMELLSVRFTVLDLAGHPVPVDTLAIAVIKTATGELFIARTEIEATAADRLSWSQCRGEPRCLRRLLFARIQALMAAAKARMMSVGAKLPFRGKGCHGKPHLTHRPHGEHPADFDHRPHHFGRPHRHPHHRHGWHRTFSRVVRFIVVPAVLGVLAGLAASAIGMLVGQVIVFLWLRYRRCTNDSRSAATVEQGSTMEKAALMSEEEPPAEELPPYSDEEHGAAVPPADTK</sequence>
<dbReference type="EMBL" id="LASV01000185">
    <property type="protein sequence ID" value="KKA21416.1"/>
    <property type="molecule type" value="Genomic_DNA"/>
</dbReference>
<dbReference type="RefSeq" id="XP_013328028.1">
    <property type="nucleotide sequence ID" value="XM_013472574.1"/>
</dbReference>
<keyword evidence="2" id="KW-0472">Membrane</keyword>
<keyword evidence="3" id="KW-0732">Signal</keyword>
<dbReference type="Pfam" id="PF24854">
    <property type="entry name" value="DUF7728"/>
    <property type="match status" value="1"/>
</dbReference>
<evidence type="ECO:0000256" key="1">
    <source>
        <dbReference type="SAM" id="MobiDB-lite"/>
    </source>
</evidence>
<dbReference type="InterPro" id="IPR056145">
    <property type="entry name" value="DUF7728"/>
</dbReference>
<evidence type="ECO:0000256" key="2">
    <source>
        <dbReference type="SAM" id="Phobius"/>
    </source>
</evidence>
<gene>
    <name evidence="5" type="ORF">T310_4537</name>
</gene>
<keyword evidence="2" id="KW-1133">Transmembrane helix</keyword>
<evidence type="ECO:0000313" key="5">
    <source>
        <dbReference type="EMBL" id="KKA21416.1"/>
    </source>
</evidence>
<dbReference type="PANTHER" id="PTHR40622:SF2">
    <property type="match status" value="1"/>
</dbReference>
<feature type="signal peptide" evidence="3">
    <location>
        <begin position="1"/>
        <end position="18"/>
    </location>
</feature>
<keyword evidence="2" id="KW-0812">Transmembrane</keyword>